<gene>
    <name evidence="1" type="ORF">LMANV2_280055</name>
</gene>
<sequence>MESEFYKIDSLNVGTPTKLKFFCKMDETTANHDFTNNSKIVETHTLRKFFLMPNSR</sequence>
<accession>A0AAQ1NXX4</accession>
<dbReference type="AlphaFoldDB" id="A0AAQ1NXX4"/>
<dbReference type="AntiFam" id="ANF00051">
    <property type="entry name" value="Translation of DNA tandem repeat"/>
</dbReference>
<evidence type="ECO:0000313" key="2">
    <source>
        <dbReference type="Proteomes" id="UP000234460"/>
    </source>
</evidence>
<evidence type="ECO:0000313" key="1">
    <source>
        <dbReference type="EMBL" id="SOR61290.1"/>
    </source>
</evidence>
<reference evidence="1 2" key="1">
    <citation type="submission" date="2017-11" db="EMBL/GenBank/DDBJ databases">
        <authorList>
            <person name="Lechat P."/>
        </authorList>
    </citation>
    <scope>NUCLEOTIDE SEQUENCE [LARGE SCALE GENOMIC DNA]</scope>
    <source>
        <strain evidence="1">L495</strain>
    </source>
</reference>
<organism evidence="1 2">
    <name type="scientific">Leptospira interrogans serovar Manilae</name>
    <dbReference type="NCBI Taxonomy" id="214675"/>
    <lineage>
        <taxon>Bacteria</taxon>
        <taxon>Pseudomonadati</taxon>
        <taxon>Spirochaetota</taxon>
        <taxon>Spirochaetia</taxon>
        <taxon>Leptospirales</taxon>
        <taxon>Leptospiraceae</taxon>
        <taxon>Leptospira</taxon>
    </lineage>
</organism>
<dbReference type="EMBL" id="OEJX01000021">
    <property type="protein sequence ID" value="SOR61290.1"/>
    <property type="molecule type" value="Genomic_DNA"/>
</dbReference>
<dbReference type="Proteomes" id="UP000234460">
    <property type="component" value="Chromosome LMANV2"/>
</dbReference>
<comment type="caution">
    <text evidence="1">The sequence shown here is derived from an EMBL/GenBank/DDBJ whole genome shotgun (WGS) entry which is preliminary data.</text>
</comment>
<name>A0AAQ1NXX4_LEPIR</name>
<proteinExistence type="predicted"/>
<protein>
    <submittedName>
        <fullName evidence="1">Uncharacterized protein</fullName>
    </submittedName>
</protein>